<gene>
    <name evidence="3" type="ORF">K402DRAFT_404138</name>
</gene>
<dbReference type="OrthoDB" id="298939at2759"/>
<dbReference type="Gene3D" id="2.60.40.640">
    <property type="match status" value="1"/>
</dbReference>
<dbReference type="Proteomes" id="UP000800041">
    <property type="component" value="Unassembled WGS sequence"/>
</dbReference>
<dbReference type="InterPro" id="IPR011022">
    <property type="entry name" value="Arrestin_C-like"/>
</dbReference>
<reference evidence="3" key="1">
    <citation type="journal article" date="2020" name="Stud. Mycol.">
        <title>101 Dothideomycetes genomes: a test case for predicting lifestyles and emergence of pathogens.</title>
        <authorList>
            <person name="Haridas S."/>
            <person name="Albert R."/>
            <person name="Binder M."/>
            <person name="Bloem J."/>
            <person name="Labutti K."/>
            <person name="Salamov A."/>
            <person name="Andreopoulos B."/>
            <person name="Baker S."/>
            <person name="Barry K."/>
            <person name="Bills G."/>
            <person name="Bluhm B."/>
            <person name="Cannon C."/>
            <person name="Castanera R."/>
            <person name="Culley D."/>
            <person name="Daum C."/>
            <person name="Ezra D."/>
            <person name="Gonzalez J."/>
            <person name="Henrissat B."/>
            <person name="Kuo A."/>
            <person name="Liang C."/>
            <person name="Lipzen A."/>
            <person name="Lutzoni F."/>
            <person name="Magnuson J."/>
            <person name="Mondo S."/>
            <person name="Nolan M."/>
            <person name="Ohm R."/>
            <person name="Pangilinan J."/>
            <person name="Park H.-J."/>
            <person name="Ramirez L."/>
            <person name="Alfaro M."/>
            <person name="Sun H."/>
            <person name="Tritt A."/>
            <person name="Yoshinaga Y."/>
            <person name="Zwiers L.-H."/>
            <person name="Turgeon B."/>
            <person name="Goodwin S."/>
            <person name="Spatafora J."/>
            <person name="Crous P."/>
            <person name="Grigoriev I."/>
        </authorList>
    </citation>
    <scope>NUCLEOTIDE SEQUENCE</scope>
    <source>
        <strain evidence="3">CBS 113979</strain>
    </source>
</reference>
<feature type="domain" description="Arrestin C-terminal-like" evidence="2">
    <location>
        <begin position="476"/>
        <end position="628"/>
    </location>
</feature>
<evidence type="ECO:0000259" key="2">
    <source>
        <dbReference type="SMART" id="SM01017"/>
    </source>
</evidence>
<feature type="region of interest" description="Disordered" evidence="1">
    <location>
        <begin position="650"/>
        <end position="709"/>
    </location>
</feature>
<feature type="compositionally biased region" description="Polar residues" evidence="1">
    <location>
        <begin position="85"/>
        <end position="99"/>
    </location>
</feature>
<feature type="compositionally biased region" description="Basic and acidic residues" evidence="1">
    <location>
        <begin position="663"/>
        <end position="674"/>
    </location>
</feature>
<evidence type="ECO:0000313" key="3">
    <source>
        <dbReference type="EMBL" id="KAF1986831.1"/>
    </source>
</evidence>
<evidence type="ECO:0000313" key="4">
    <source>
        <dbReference type="Proteomes" id="UP000800041"/>
    </source>
</evidence>
<feature type="region of interest" description="Disordered" evidence="1">
    <location>
        <begin position="912"/>
        <end position="948"/>
    </location>
</feature>
<feature type="compositionally biased region" description="Polar residues" evidence="1">
    <location>
        <begin position="18"/>
        <end position="32"/>
    </location>
</feature>
<dbReference type="InterPro" id="IPR014752">
    <property type="entry name" value="Arrestin-like_C"/>
</dbReference>
<protein>
    <recommendedName>
        <fullName evidence="2">Arrestin C-terminal-like domain-containing protein</fullName>
    </recommendedName>
</protein>
<feature type="compositionally biased region" description="Pro residues" evidence="1">
    <location>
        <begin position="33"/>
        <end position="44"/>
    </location>
</feature>
<proteinExistence type="predicted"/>
<keyword evidence="4" id="KW-1185">Reference proteome</keyword>
<dbReference type="Pfam" id="PF02752">
    <property type="entry name" value="Arrestin_C"/>
    <property type="match status" value="1"/>
</dbReference>
<feature type="compositionally biased region" description="Basic and acidic residues" evidence="1">
    <location>
        <begin position="913"/>
        <end position="948"/>
    </location>
</feature>
<feature type="region of interest" description="Disordered" evidence="1">
    <location>
        <begin position="741"/>
        <end position="776"/>
    </location>
</feature>
<evidence type="ECO:0000256" key="1">
    <source>
        <dbReference type="SAM" id="MobiDB-lite"/>
    </source>
</evidence>
<dbReference type="InterPro" id="IPR014756">
    <property type="entry name" value="Ig_E-set"/>
</dbReference>
<dbReference type="SUPFAM" id="SSF81296">
    <property type="entry name" value="E set domains"/>
    <property type="match status" value="1"/>
</dbReference>
<feature type="compositionally biased region" description="Pro residues" evidence="1">
    <location>
        <begin position="53"/>
        <end position="62"/>
    </location>
</feature>
<accession>A0A6G1H0V1</accession>
<feature type="compositionally biased region" description="Polar residues" evidence="1">
    <location>
        <begin position="183"/>
        <end position="199"/>
    </location>
</feature>
<feature type="region of interest" description="Disordered" evidence="1">
    <location>
        <begin position="1"/>
        <end position="248"/>
    </location>
</feature>
<dbReference type="SMART" id="SM01017">
    <property type="entry name" value="Arrestin_C"/>
    <property type="match status" value="1"/>
</dbReference>
<feature type="compositionally biased region" description="Polar residues" evidence="1">
    <location>
        <begin position="114"/>
        <end position="125"/>
    </location>
</feature>
<name>A0A6G1H0V1_9PEZI</name>
<sequence length="948" mass="105129">MDPHTLSLRSRPVIPSAGYTQSAKHFGGSSNYPQPPPGKGPPPNRSIADAPRQLPPRLPPLNLPQREDSMDNRPGMAPSTPQAPPWSTSGIPPWSTATRPLSDIRELTEPSLADISNRQSQQQHAETGLGRKLSLSRKGSMSRAGSLKRTESFLRQEAQTKSFEDNRGVAARLASMEDRRGRSSPTRSPNSHGSLSSIYSIPIGSVPPRSSSQARDNHSPSGPRAPSVPPRGQGHTIPNRGKSRSPVKELAARYNAVTADTARRIPSRTFLRDTSTTELLDFPTHRHPRIAVDLHIGATLFVGGGGIEGTARIIIDDAERMRHKRTLAVARISVDLLGVEEFTPTGSGSKRRRNIFLNLATELIDAENPPPHNMVESLKQLSPIDPFWLLTPSASSLPFLVSLPLDVGPPPFCSKNARIRYVLCVTLLVRDSGKQYLVRRSQDVSVLSVYDPEKALMSLPSPLTAADEYIRHRENGSEVVRVAAGLHRQVWVSGTSIFVDVHIANNSKKTIKKLELQLERDILCYKHVAASTLEKSASQARIFDSNEKAVFSKSVFKSGSSSSSWNGVPSHSTDVRTYDLELPRGHATVKCGKYFEVRFFLNIIVGVGGHSGKTITLQLPIILIHMNSLDVVPNSVAQVAAAIQEKRAVEYAHRHRERSQAPPEEHQSEEEPHQNRPSSRTHSRTQSKSSDRPGLPRRPSNSYNVPGRAFAAPRMQSLERMRQEAEEWASIARDIEASPRKYANGLPPALQGPHGHSRRPSTSQSAHGHPPSRNHSLKMMSSFEYHTPPSNRKGRVLLDDDVNEIRRRLRHVRSNENNGSVISRGNNAVSRASSFQRGPGGGFASSLGFREAEVEEDLDNMASVTPGRRRSGSAMGGSFKSREVVPRMRQFERRVREKKKIGGVERWLGGWGMERDRDKERASQEKERAAEEQRRRVEKRERTREGWI</sequence>
<dbReference type="EMBL" id="ML977155">
    <property type="protein sequence ID" value="KAF1986831.1"/>
    <property type="molecule type" value="Genomic_DNA"/>
</dbReference>
<organism evidence="3 4">
    <name type="scientific">Aulographum hederae CBS 113979</name>
    <dbReference type="NCBI Taxonomy" id="1176131"/>
    <lineage>
        <taxon>Eukaryota</taxon>
        <taxon>Fungi</taxon>
        <taxon>Dikarya</taxon>
        <taxon>Ascomycota</taxon>
        <taxon>Pezizomycotina</taxon>
        <taxon>Dothideomycetes</taxon>
        <taxon>Pleosporomycetidae</taxon>
        <taxon>Aulographales</taxon>
        <taxon>Aulographaceae</taxon>
    </lineage>
</organism>
<dbReference type="AlphaFoldDB" id="A0A6G1H0V1"/>